<dbReference type="SUPFAM" id="SSF53098">
    <property type="entry name" value="Ribonuclease H-like"/>
    <property type="match status" value="1"/>
</dbReference>
<dbReference type="CDD" id="cd04657">
    <property type="entry name" value="Piwi_ago-like"/>
    <property type="match status" value="1"/>
</dbReference>
<dbReference type="InterPro" id="IPR045246">
    <property type="entry name" value="Piwi_ago-like"/>
</dbReference>
<dbReference type="Gene3D" id="3.40.50.2300">
    <property type="match status" value="1"/>
</dbReference>
<feature type="non-terminal residue" evidence="3">
    <location>
        <position position="584"/>
    </location>
</feature>
<dbReference type="InterPro" id="IPR032472">
    <property type="entry name" value="ArgoL2"/>
</dbReference>
<protein>
    <recommendedName>
        <fullName evidence="5">Piwi domain-containing protein</fullName>
    </recommendedName>
</protein>
<dbReference type="PROSITE" id="PS50821">
    <property type="entry name" value="PAZ"/>
    <property type="match status" value="1"/>
</dbReference>
<proteinExistence type="predicted"/>
<dbReference type="InterPro" id="IPR003165">
    <property type="entry name" value="Piwi"/>
</dbReference>
<dbReference type="CDD" id="cd02846">
    <property type="entry name" value="PAZ_argonaute_like"/>
    <property type="match status" value="1"/>
</dbReference>
<feature type="non-terminal residue" evidence="3">
    <location>
        <position position="1"/>
    </location>
</feature>
<dbReference type="GO" id="GO:0003723">
    <property type="term" value="F:RNA binding"/>
    <property type="evidence" value="ECO:0007669"/>
    <property type="project" value="InterPro"/>
</dbReference>
<gene>
    <name evidence="3" type="ORF">Cfor_04697</name>
</gene>
<dbReference type="PANTHER" id="PTHR22891">
    <property type="entry name" value="EUKARYOTIC TRANSLATION INITIATION FACTOR 2C"/>
    <property type="match status" value="1"/>
</dbReference>
<evidence type="ECO:0000259" key="1">
    <source>
        <dbReference type="PROSITE" id="PS50821"/>
    </source>
</evidence>
<dbReference type="Pfam" id="PF02171">
    <property type="entry name" value="Piwi"/>
    <property type="match status" value="1"/>
</dbReference>
<feature type="domain" description="PAZ" evidence="1">
    <location>
        <begin position="23"/>
        <end position="123"/>
    </location>
</feature>
<accession>A0A6L2QB24</accession>
<comment type="caution">
    <text evidence="3">The sequence shown here is derived from an EMBL/GenBank/DDBJ whole genome shotgun (WGS) entry which is preliminary data.</text>
</comment>
<dbReference type="InterPro" id="IPR012337">
    <property type="entry name" value="RNaseH-like_sf"/>
</dbReference>
<dbReference type="Pfam" id="PF16488">
    <property type="entry name" value="ArgoL2"/>
    <property type="match status" value="1"/>
</dbReference>
<name>A0A6L2QB24_COPFO</name>
<keyword evidence="4" id="KW-1185">Reference proteome</keyword>
<dbReference type="SMART" id="SM00949">
    <property type="entry name" value="PAZ"/>
    <property type="match status" value="1"/>
</dbReference>
<dbReference type="SMART" id="SM00950">
    <property type="entry name" value="Piwi"/>
    <property type="match status" value="1"/>
</dbReference>
<dbReference type="InterPro" id="IPR036085">
    <property type="entry name" value="PAZ_dom_sf"/>
</dbReference>
<organism evidence="3 4">
    <name type="scientific">Coptotermes formosanus</name>
    <name type="common">Formosan subterranean termite</name>
    <dbReference type="NCBI Taxonomy" id="36987"/>
    <lineage>
        <taxon>Eukaryota</taxon>
        <taxon>Metazoa</taxon>
        <taxon>Ecdysozoa</taxon>
        <taxon>Arthropoda</taxon>
        <taxon>Hexapoda</taxon>
        <taxon>Insecta</taxon>
        <taxon>Pterygota</taxon>
        <taxon>Neoptera</taxon>
        <taxon>Polyneoptera</taxon>
        <taxon>Dictyoptera</taxon>
        <taxon>Blattodea</taxon>
        <taxon>Blattoidea</taxon>
        <taxon>Termitoidae</taxon>
        <taxon>Rhinotermitidae</taxon>
        <taxon>Coptotermes</taxon>
    </lineage>
</organism>
<dbReference type="InParanoid" id="A0A6L2QB24"/>
<dbReference type="Gene3D" id="3.30.420.10">
    <property type="entry name" value="Ribonuclease H-like superfamily/Ribonuclease H"/>
    <property type="match status" value="1"/>
</dbReference>
<reference evidence="4" key="1">
    <citation type="submission" date="2020-01" db="EMBL/GenBank/DDBJ databases">
        <title>Draft genome sequence of the Termite Coptotermes fromosanus.</title>
        <authorList>
            <person name="Itakura S."/>
            <person name="Yosikawa Y."/>
            <person name="Umezawa K."/>
        </authorList>
    </citation>
    <scope>NUCLEOTIDE SEQUENCE [LARGE SCALE GENOMIC DNA]</scope>
</reference>
<dbReference type="InterPro" id="IPR036397">
    <property type="entry name" value="RNaseH_sf"/>
</dbReference>
<feature type="domain" description="Piwi" evidence="2">
    <location>
        <begin position="283"/>
        <end position="583"/>
    </location>
</feature>
<dbReference type="OrthoDB" id="10252740at2759"/>
<dbReference type="EMBL" id="BLKM01002848">
    <property type="protein sequence ID" value="GFG40952.1"/>
    <property type="molecule type" value="Genomic_DNA"/>
</dbReference>
<evidence type="ECO:0000313" key="3">
    <source>
        <dbReference type="EMBL" id="GFG40952.1"/>
    </source>
</evidence>
<dbReference type="PROSITE" id="PS50822">
    <property type="entry name" value="PIWI"/>
    <property type="match status" value="1"/>
</dbReference>
<dbReference type="GO" id="GO:0034587">
    <property type="term" value="P:piRNA processing"/>
    <property type="evidence" value="ECO:0007669"/>
    <property type="project" value="UniProtKB-ARBA"/>
</dbReference>
<evidence type="ECO:0008006" key="5">
    <source>
        <dbReference type="Google" id="ProtNLM"/>
    </source>
</evidence>
<dbReference type="Pfam" id="PF02170">
    <property type="entry name" value="PAZ"/>
    <property type="match status" value="1"/>
</dbReference>
<evidence type="ECO:0000313" key="4">
    <source>
        <dbReference type="Proteomes" id="UP000502823"/>
    </source>
</evidence>
<dbReference type="Gene3D" id="2.170.260.10">
    <property type="entry name" value="paz domain"/>
    <property type="match status" value="1"/>
</dbReference>
<dbReference type="InterPro" id="IPR003100">
    <property type="entry name" value="PAZ_dom"/>
</dbReference>
<evidence type="ECO:0000259" key="2">
    <source>
        <dbReference type="PROSITE" id="PS50822"/>
    </source>
</evidence>
<sequence length="584" mass="66265">AHKGFPREQNVVDAINEICRTQDGNELTCRQKEDFLQFIRDLKVDYMVPDNPSSKRTYRVNGIAECPAKLRFTCENQRITVQEYFTRIKGVTLQYPHLPCLHVGSLNRENPIYLPPELCTITRSQVINKKMNEKQTSNMIRSAATSTDIRKQKIMDMLRAVSFNDDPCVQEFEISVGDQFEKVEARILDAPRLAYNGKFADPDHGVWRPSNFVTSSTLGAWIILNLDGYVGEGVLRNFVERMQEMGRTLGMEIVSPLRSHTMHRPSRTELESFFSSMKSKVDLVVVVIPVKGSYAHVKQAAELNAGVLTQCIRSATITNLKIETCSHILLKVNSKLNGVNHILASVSKPPCLESPAMIVGADVTHPPPDQKNKPSVAAVCASNDPTAFKYNIQIRLQPPRVEIIQDMEAIMKEQLLYFYRTAHQKPGRIIFYRDGVSEGQFREVLQSEVNAIRRACASLEPGYKPMVTFLVVQKRHHTRFFPRREDADGRNHNVPPGTVVDKTITHPTELDFFLASHASIQGVSRPTRYHMLWNDDDKMTTDELQQLTYYLCHMFSRCTRSVSYPAPTYNAHLAAYRAGVYLSG</sequence>
<dbReference type="SUPFAM" id="SSF101690">
    <property type="entry name" value="PAZ domain"/>
    <property type="match status" value="1"/>
</dbReference>
<dbReference type="Proteomes" id="UP000502823">
    <property type="component" value="Unassembled WGS sequence"/>
</dbReference>
<dbReference type="AlphaFoldDB" id="A0A6L2QB24"/>